<feature type="region of interest" description="Disordered" evidence="3">
    <location>
        <begin position="250"/>
        <end position="342"/>
    </location>
</feature>
<dbReference type="EMBL" id="CP144749">
    <property type="protein sequence ID" value="WVZ74300.1"/>
    <property type="molecule type" value="Genomic_DNA"/>
</dbReference>
<accession>A0AAQ3TMB1</accession>
<keyword evidence="2" id="KW-0175">Coiled coil</keyword>
<feature type="compositionally biased region" description="Basic and acidic residues" evidence="3">
    <location>
        <begin position="221"/>
        <end position="232"/>
    </location>
</feature>
<comment type="similarity">
    <text evidence="1">Belongs to the SPT2 family.</text>
</comment>
<gene>
    <name evidence="4" type="ORF">U9M48_022501</name>
</gene>
<reference evidence="4 5" key="1">
    <citation type="submission" date="2024-02" db="EMBL/GenBank/DDBJ databases">
        <title>High-quality chromosome-scale genome assembly of Pensacola bahiagrass (Paspalum notatum Flugge var. saurae).</title>
        <authorList>
            <person name="Vega J.M."/>
            <person name="Podio M."/>
            <person name="Orjuela J."/>
            <person name="Siena L.A."/>
            <person name="Pessino S.C."/>
            <person name="Combes M.C."/>
            <person name="Mariac C."/>
            <person name="Albertini E."/>
            <person name="Pupilli F."/>
            <person name="Ortiz J.P.A."/>
            <person name="Leblanc O."/>
        </authorList>
    </citation>
    <scope>NUCLEOTIDE SEQUENCE [LARGE SCALE GENOMIC DNA]</scope>
    <source>
        <strain evidence="4">R1</strain>
        <tissue evidence="4">Leaf</tissue>
    </source>
</reference>
<dbReference type="GO" id="GO:0006360">
    <property type="term" value="P:transcription by RNA polymerase I"/>
    <property type="evidence" value="ECO:0007669"/>
    <property type="project" value="TreeGrafter"/>
</dbReference>
<feature type="region of interest" description="Disordered" evidence="3">
    <location>
        <begin position="354"/>
        <end position="381"/>
    </location>
</feature>
<feature type="compositionally biased region" description="Basic and acidic residues" evidence="3">
    <location>
        <begin position="437"/>
        <end position="446"/>
    </location>
</feature>
<dbReference type="SMART" id="SM00784">
    <property type="entry name" value="SPT2"/>
    <property type="match status" value="1"/>
</dbReference>
<dbReference type="PANTHER" id="PTHR22691">
    <property type="entry name" value="YEAST SPT2-RELATED"/>
    <property type="match status" value="1"/>
</dbReference>
<dbReference type="InterPro" id="IPR013256">
    <property type="entry name" value="Chromatin_SPT2"/>
</dbReference>
<feature type="region of interest" description="Disordered" evidence="3">
    <location>
        <begin position="1"/>
        <end position="76"/>
    </location>
</feature>
<proteinExistence type="inferred from homology"/>
<evidence type="ECO:0000313" key="5">
    <source>
        <dbReference type="Proteomes" id="UP001341281"/>
    </source>
</evidence>
<evidence type="ECO:0000256" key="2">
    <source>
        <dbReference type="ARBA" id="ARBA00023054"/>
    </source>
</evidence>
<keyword evidence="5" id="KW-1185">Reference proteome</keyword>
<feature type="compositionally biased region" description="Polar residues" evidence="3">
    <location>
        <begin position="99"/>
        <end position="109"/>
    </location>
</feature>
<feature type="region of interest" description="Disordered" evidence="3">
    <location>
        <begin position="437"/>
        <end position="457"/>
    </location>
</feature>
<dbReference type="GO" id="GO:0042393">
    <property type="term" value="F:histone binding"/>
    <property type="evidence" value="ECO:0007669"/>
    <property type="project" value="TreeGrafter"/>
</dbReference>
<evidence type="ECO:0008006" key="6">
    <source>
        <dbReference type="Google" id="ProtNLM"/>
    </source>
</evidence>
<feature type="region of interest" description="Disordered" evidence="3">
    <location>
        <begin position="154"/>
        <end position="232"/>
    </location>
</feature>
<evidence type="ECO:0000256" key="1">
    <source>
        <dbReference type="ARBA" id="ARBA00006461"/>
    </source>
</evidence>
<feature type="compositionally biased region" description="Polar residues" evidence="3">
    <location>
        <begin position="299"/>
        <end position="309"/>
    </location>
</feature>
<dbReference type="Pfam" id="PF08243">
    <property type="entry name" value="SPT2"/>
    <property type="match status" value="1"/>
</dbReference>
<dbReference type="GO" id="GO:0006334">
    <property type="term" value="P:nucleosome assembly"/>
    <property type="evidence" value="ECO:0007669"/>
    <property type="project" value="TreeGrafter"/>
</dbReference>
<name>A0AAQ3TMB1_PASNO</name>
<dbReference type="AlphaFoldDB" id="A0AAQ3TMB1"/>
<dbReference type="GO" id="GO:0003677">
    <property type="term" value="F:DNA binding"/>
    <property type="evidence" value="ECO:0007669"/>
    <property type="project" value="TreeGrafter"/>
</dbReference>
<dbReference type="PANTHER" id="PTHR22691:SF8">
    <property type="entry name" value="PROTEIN SPT2 HOMOLOG"/>
    <property type="match status" value="1"/>
</dbReference>
<dbReference type="Proteomes" id="UP001341281">
    <property type="component" value="Chromosome 05"/>
</dbReference>
<feature type="compositionally biased region" description="Acidic residues" evidence="3">
    <location>
        <begin position="42"/>
        <end position="69"/>
    </location>
</feature>
<feature type="compositionally biased region" description="Basic and acidic residues" evidence="3">
    <location>
        <begin position="175"/>
        <end position="191"/>
    </location>
</feature>
<protein>
    <recommendedName>
        <fullName evidence="6">SPT2 chromatin protein</fullName>
    </recommendedName>
</protein>
<feature type="compositionally biased region" description="Basic residues" evidence="3">
    <location>
        <begin position="447"/>
        <end position="457"/>
    </location>
</feature>
<dbReference type="GO" id="GO:0005730">
    <property type="term" value="C:nucleolus"/>
    <property type="evidence" value="ECO:0007669"/>
    <property type="project" value="TreeGrafter"/>
</dbReference>
<organism evidence="4 5">
    <name type="scientific">Paspalum notatum var. saurae</name>
    <dbReference type="NCBI Taxonomy" id="547442"/>
    <lineage>
        <taxon>Eukaryota</taxon>
        <taxon>Viridiplantae</taxon>
        <taxon>Streptophyta</taxon>
        <taxon>Embryophyta</taxon>
        <taxon>Tracheophyta</taxon>
        <taxon>Spermatophyta</taxon>
        <taxon>Magnoliopsida</taxon>
        <taxon>Liliopsida</taxon>
        <taxon>Poales</taxon>
        <taxon>Poaceae</taxon>
        <taxon>PACMAD clade</taxon>
        <taxon>Panicoideae</taxon>
        <taxon>Andropogonodae</taxon>
        <taxon>Paspaleae</taxon>
        <taxon>Paspalinae</taxon>
        <taxon>Paspalum</taxon>
    </lineage>
</organism>
<sequence length="457" mass="51687">MAGKVDTGINDQLMEEYYGQDENDLDDFIVDSDDDDHRGEQLEDVAEEEEVEEEEEEVQEEVEEEEEEAPVGQQEILSLREQLKEEIRRKNAAMAGSADKSSLSLSKNHTMPPAKDRYGTFFGPSKPVLARRVIEEGCSSIMKELQNAPSRVCKDVSLVSKTQPGAVKNMQKPKSVSEEKRKVDTLRENRDYSCLFSDDADTQPTAKDTQLRDPLNSSTRKSTDQHARLASKDHGLKGYSAFIQAQYKSGSLGRNTHAGRKGMDQSNQPNMKMKTPGLPLSSNVPKEKPSLLNKRPQVSIPSQRLQQRSQIKRPQGSGRQPLLQGRRPDHSVQGQHVRHNGSTELQMGLKSAQKQLVSSTKRKASGPMEKRAVKTKPHDENAEAFSMLRGMFKNYDPRRFAGIDEDDGNMEADFASIQKEERRSAVLARKEDEEQLRLIQEEERRERTMKRKKAAHT</sequence>
<evidence type="ECO:0000256" key="3">
    <source>
        <dbReference type="SAM" id="MobiDB-lite"/>
    </source>
</evidence>
<evidence type="ECO:0000313" key="4">
    <source>
        <dbReference type="EMBL" id="WVZ74300.1"/>
    </source>
</evidence>
<feature type="region of interest" description="Disordered" evidence="3">
    <location>
        <begin position="90"/>
        <end position="122"/>
    </location>
</feature>
<feature type="compositionally biased region" description="Acidic residues" evidence="3">
    <location>
        <begin position="18"/>
        <end position="34"/>
    </location>
</feature>
<feature type="compositionally biased region" description="Basic and acidic residues" evidence="3">
    <location>
        <begin position="368"/>
        <end position="381"/>
    </location>
</feature>